<dbReference type="EMBL" id="GBXM01027210">
    <property type="protein sequence ID" value="JAH81367.1"/>
    <property type="molecule type" value="Transcribed_RNA"/>
</dbReference>
<proteinExistence type="predicted"/>
<keyword evidence="1" id="KW-0472">Membrane</keyword>
<evidence type="ECO:0000313" key="2">
    <source>
        <dbReference type="EMBL" id="JAH81367.1"/>
    </source>
</evidence>
<accession>A0A0E9VTJ2</accession>
<reference evidence="2" key="1">
    <citation type="submission" date="2014-11" db="EMBL/GenBank/DDBJ databases">
        <authorList>
            <person name="Amaro Gonzalez C."/>
        </authorList>
    </citation>
    <scope>NUCLEOTIDE SEQUENCE</scope>
</reference>
<name>A0A0E9VTJ2_ANGAN</name>
<dbReference type="AlphaFoldDB" id="A0A0E9VTJ2"/>
<organism evidence="2">
    <name type="scientific">Anguilla anguilla</name>
    <name type="common">European freshwater eel</name>
    <name type="synonym">Muraena anguilla</name>
    <dbReference type="NCBI Taxonomy" id="7936"/>
    <lineage>
        <taxon>Eukaryota</taxon>
        <taxon>Metazoa</taxon>
        <taxon>Chordata</taxon>
        <taxon>Craniata</taxon>
        <taxon>Vertebrata</taxon>
        <taxon>Euteleostomi</taxon>
        <taxon>Actinopterygii</taxon>
        <taxon>Neopterygii</taxon>
        <taxon>Teleostei</taxon>
        <taxon>Anguilliformes</taxon>
        <taxon>Anguillidae</taxon>
        <taxon>Anguilla</taxon>
    </lineage>
</organism>
<feature type="transmembrane region" description="Helical" evidence="1">
    <location>
        <begin position="6"/>
        <end position="27"/>
    </location>
</feature>
<reference evidence="2" key="2">
    <citation type="journal article" date="2015" name="Fish Shellfish Immunol.">
        <title>Early steps in the European eel (Anguilla anguilla)-Vibrio vulnificus interaction in the gills: Role of the RtxA13 toxin.</title>
        <authorList>
            <person name="Callol A."/>
            <person name="Pajuelo D."/>
            <person name="Ebbesson L."/>
            <person name="Teles M."/>
            <person name="MacKenzie S."/>
            <person name="Amaro C."/>
        </authorList>
    </citation>
    <scope>NUCLEOTIDE SEQUENCE</scope>
</reference>
<evidence type="ECO:0000256" key="1">
    <source>
        <dbReference type="SAM" id="Phobius"/>
    </source>
</evidence>
<sequence length="42" mass="4648">MVLSSIALWYSCVLFWGSLSVGFINIIQLTMLCMCGVSICPF</sequence>
<protein>
    <submittedName>
        <fullName evidence="2">Uncharacterized protein</fullName>
    </submittedName>
</protein>
<keyword evidence="1" id="KW-0812">Transmembrane</keyword>
<keyword evidence="1" id="KW-1133">Transmembrane helix</keyword>